<evidence type="ECO:0000313" key="4">
    <source>
        <dbReference type="Proteomes" id="UP000004846"/>
    </source>
</evidence>
<evidence type="ECO:0000256" key="1">
    <source>
        <dbReference type="ARBA" id="ARBA00006576"/>
    </source>
</evidence>
<dbReference type="PROSITE" id="PS51747">
    <property type="entry name" value="CYT_DCMP_DEAMINASES_2"/>
    <property type="match status" value="1"/>
</dbReference>
<dbReference type="HOGENOM" id="CLU_097262_4_0_9"/>
<dbReference type="Gene3D" id="3.40.140.10">
    <property type="entry name" value="Cytidine Deaminase, domain 2"/>
    <property type="match status" value="1"/>
</dbReference>
<evidence type="ECO:0000259" key="2">
    <source>
        <dbReference type="PROSITE" id="PS51747"/>
    </source>
</evidence>
<dbReference type="GO" id="GO:0072527">
    <property type="term" value="P:pyrimidine-containing compound metabolic process"/>
    <property type="evidence" value="ECO:0007669"/>
    <property type="project" value="UniProtKB-ARBA"/>
</dbReference>
<dbReference type="GO" id="GO:0005829">
    <property type="term" value="C:cytosol"/>
    <property type="evidence" value="ECO:0007669"/>
    <property type="project" value="TreeGrafter"/>
</dbReference>
<proteinExistence type="inferred from homology"/>
<protein>
    <submittedName>
        <fullName evidence="3">Cytidine/deoxycytidylate deaminase family protein</fullName>
    </submittedName>
</protein>
<gene>
    <name evidence="3" type="ORF">HMPREF9498_02367</name>
</gene>
<dbReference type="AlphaFoldDB" id="A0A125W3Z2"/>
<dbReference type="InterPro" id="IPR002125">
    <property type="entry name" value="CMP_dCMP_dom"/>
</dbReference>
<comment type="caution">
    <text evidence="3">The sequence shown here is derived from an EMBL/GenBank/DDBJ whole genome shotgun (WGS) entry which is preliminary data.</text>
</comment>
<dbReference type="GO" id="GO:0004126">
    <property type="term" value="F:cytidine deaminase activity"/>
    <property type="evidence" value="ECO:0007669"/>
    <property type="project" value="TreeGrafter"/>
</dbReference>
<name>A0A125W3Z2_ENTFL</name>
<accession>A0A125W3Z2</accession>
<comment type="similarity">
    <text evidence="1">Belongs to the cytidine and deoxycytidylate deaminase family.</text>
</comment>
<feature type="domain" description="CMP/dCMP-type deaminase" evidence="2">
    <location>
        <begin position="5"/>
        <end position="135"/>
    </location>
</feature>
<dbReference type="PANTHER" id="PTHR11644">
    <property type="entry name" value="CYTIDINE DEAMINASE"/>
    <property type="match status" value="1"/>
</dbReference>
<dbReference type="InterPro" id="IPR050202">
    <property type="entry name" value="Cyt/Deoxycyt_deaminase"/>
</dbReference>
<dbReference type="GO" id="GO:0055086">
    <property type="term" value="P:nucleobase-containing small molecule metabolic process"/>
    <property type="evidence" value="ECO:0007669"/>
    <property type="project" value="UniProtKB-ARBA"/>
</dbReference>
<dbReference type="InterPro" id="IPR016193">
    <property type="entry name" value="Cytidine_deaminase-like"/>
</dbReference>
<dbReference type="EMBL" id="AEBR01000081">
    <property type="protein sequence ID" value="EFM82017.1"/>
    <property type="molecule type" value="Genomic_DNA"/>
</dbReference>
<dbReference type="PANTHER" id="PTHR11644:SF2">
    <property type="entry name" value="CYTIDINE DEAMINASE"/>
    <property type="match status" value="1"/>
</dbReference>
<evidence type="ECO:0000313" key="3">
    <source>
        <dbReference type="EMBL" id="EFM82017.1"/>
    </source>
</evidence>
<reference evidence="3 4" key="1">
    <citation type="submission" date="2010-07" db="EMBL/GenBank/DDBJ databases">
        <authorList>
            <person name="Sid Ahmed O."/>
        </authorList>
    </citation>
    <scope>NUCLEOTIDE SEQUENCE [LARGE SCALE GENOMIC DNA]</scope>
    <source>
        <strain evidence="3 4">TX4248</strain>
    </source>
</reference>
<sequence length="140" mass="16208">MDIWKKMYEYAKKEYHPQEVTPFIYTHHVVCALEAEDGQLFTGFCFESCCGVLDLCAERVAALNMYADSGQTVIKRIITFRDDVPNGISGMPCGACRELLLQLSPKNADTEILVDYQKREIVRLKELMPKWWGWSRYTND</sequence>
<dbReference type="RefSeq" id="WP_002364839.1">
    <property type="nucleotide sequence ID" value="NZ_GL454475.1"/>
</dbReference>
<organism evidence="3 4">
    <name type="scientific">Enterococcus faecalis TX4248</name>
    <dbReference type="NCBI Taxonomy" id="749495"/>
    <lineage>
        <taxon>Bacteria</taxon>
        <taxon>Bacillati</taxon>
        <taxon>Bacillota</taxon>
        <taxon>Bacilli</taxon>
        <taxon>Lactobacillales</taxon>
        <taxon>Enterococcaceae</taxon>
        <taxon>Enterococcus</taxon>
    </lineage>
</organism>
<dbReference type="GO" id="GO:0008270">
    <property type="term" value="F:zinc ion binding"/>
    <property type="evidence" value="ECO:0007669"/>
    <property type="project" value="TreeGrafter"/>
</dbReference>
<dbReference type="SUPFAM" id="SSF53927">
    <property type="entry name" value="Cytidine deaminase-like"/>
    <property type="match status" value="1"/>
</dbReference>
<dbReference type="Proteomes" id="UP000004846">
    <property type="component" value="Unassembled WGS sequence"/>
</dbReference>
<dbReference type="CDD" id="cd01283">
    <property type="entry name" value="cytidine_deaminase"/>
    <property type="match status" value="1"/>
</dbReference>